<dbReference type="InParanoid" id="A0A6P7NN31"/>
<dbReference type="InterPro" id="IPR030385">
    <property type="entry name" value="G_IRG_dom"/>
</dbReference>
<dbReference type="FunCoup" id="A0A6P7NN31">
    <property type="interactions" value="32"/>
</dbReference>
<dbReference type="GO" id="GO:0005525">
    <property type="term" value="F:GTP binding"/>
    <property type="evidence" value="ECO:0007669"/>
    <property type="project" value="UniProtKB-KW"/>
</dbReference>
<dbReference type="InterPro" id="IPR007743">
    <property type="entry name" value="Immunity-related_GTPase-like"/>
</dbReference>
<gene>
    <name evidence="7" type="primary">LOC114864580</name>
</gene>
<dbReference type="Proteomes" id="UP000515150">
    <property type="component" value="Chromosome 10"/>
</dbReference>
<name>A0A6P7NN31_BETSP</name>
<feature type="domain" description="IRG-type G" evidence="5">
    <location>
        <begin position="48"/>
        <end position="229"/>
    </location>
</feature>
<dbReference type="KEGG" id="bspl:114864580"/>
<dbReference type="GO" id="GO:0016020">
    <property type="term" value="C:membrane"/>
    <property type="evidence" value="ECO:0007669"/>
    <property type="project" value="InterPro"/>
</dbReference>
<comment type="similarity">
    <text evidence="1">Belongs to the TRAFAC class dynamin-like GTPase superfamily. IRG family.</text>
</comment>
<dbReference type="InterPro" id="IPR027417">
    <property type="entry name" value="P-loop_NTPase"/>
</dbReference>
<evidence type="ECO:0000256" key="4">
    <source>
        <dbReference type="ARBA" id="ARBA00023134"/>
    </source>
</evidence>
<dbReference type="PANTHER" id="PTHR32341">
    <property type="entry name" value="INTERFERON-INDUCIBLE GTPASE"/>
    <property type="match status" value="1"/>
</dbReference>
<proteinExistence type="inferred from homology"/>
<keyword evidence="4" id="KW-0342">GTP-binding</keyword>
<dbReference type="GeneID" id="114864580"/>
<dbReference type="Gene3D" id="3.40.50.300">
    <property type="entry name" value="P-loop containing nucleotide triphosphate hydrolases"/>
    <property type="match status" value="1"/>
</dbReference>
<evidence type="ECO:0000256" key="2">
    <source>
        <dbReference type="ARBA" id="ARBA00022741"/>
    </source>
</evidence>
<evidence type="ECO:0000256" key="3">
    <source>
        <dbReference type="ARBA" id="ARBA00022801"/>
    </source>
</evidence>
<evidence type="ECO:0000313" key="6">
    <source>
        <dbReference type="Proteomes" id="UP000515150"/>
    </source>
</evidence>
<dbReference type="Pfam" id="PF05049">
    <property type="entry name" value="IIGP"/>
    <property type="match status" value="1"/>
</dbReference>
<evidence type="ECO:0000313" key="7">
    <source>
        <dbReference type="RefSeq" id="XP_029021296.2"/>
    </source>
</evidence>
<keyword evidence="3" id="KW-0378">Hydrolase</keyword>
<sequence>MSCFVFLRMDDPFESNSNICEIKKALQNNDFATAAAKIQEYLDEQDNIALNIAITGESGSGKSTFVNAIRGVDNKDKEAAPTGCVETTKAVTPYPHPNYPNVTVWDLPGVGTTNFPVKKYLEHVGFEKYDFFIIISQTRFSENDANLAKKIKQMEKNFYFVRSKIDADLYSEKESKREFNEKQTLDSIKKNCTEGLQKLGVAAPQVFLVSNFKLHQFDFHLLQNTLQRELPAHKKTTLLFAMPNVSQEIINKKKEAFHNNIKYYAMISAVGAAITVPGLSVSVNLALLIQVVRKYLVGFGLDKPTLQRLAARTGVPMSKLTDGLRSPLVAKTINNGLMLKVLSQLPTITALMIAEEGSKAIPIFGIGISMTLSSFMTYKALSFFLDMLAKDAQTVFTRALGLNTPV</sequence>
<dbReference type="GO" id="GO:0016787">
    <property type="term" value="F:hydrolase activity"/>
    <property type="evidence" value="ECO:0007669"/>
    <property type="project" value="UniProtKB-KW"/>
</dbReference>
<dbReference type="InterPro" id="IPR051515">
    <property type="entry name" value="IRG"/>
</dbReference>
<dbReference type="PANTHER" id="PTHR32341:SF10">
    <property type="entry name" value="INTERFERON-INDUCIBLE GTPASE 5"/>
    <property type="match status" value="1"/>
</dbReference>
<evidence type="ECO:0000259" key="5">
    <source>
        <dbReference type="PROSITE" id="PS51716"/>
    </source>
</evidence>
<keyword evidence="6" id="KW-1185">Reference proteome</keyword>
<evidence type="ECO:0000256" key="1">
    <source>
        <dbReference type="ARBA" id="ARBA00005429"/>
    </source>
</evidence>
<keyword evidence="2" id="KW-0547">Nucleotide-binding</keyword>
<dbReference type="AlphaFoldDB" id="A0A6P7NN31"/>
<dbReference type="RefSeq" id="XP_029021296.2">
    <property type="nucleotide sequence ID" value="XM_029165463.3"/>
</dbReference>
<accession>A0A6P7NN31</accession>
<dbReference type="PROSITE" id="PS51716">
    <property type="entry name" value="G_IRG"/>
    <property type="match status" value="1"/>
</dbReference>
<dbReference type="OrthoDB" id="422720at2759"/>
<protein>
    <submittedName>
        <fullName evidence="7">Interferon-inducible GTPase 5-like isoform X1</fullName>
    </submittedName>
</protein>
<reference evidence="7" key="1">
    <citation type="submission" date="2025-08" db="UniProtKB">
        <authorList>
            <consortium name="RefSeq"/>
        </authorList>
    </citation>
    <scope>IDENTIFICATION</scope>
</reference>
<dbReference type="SUPFAM" id="SSF52540">
    <property type="entry name" value="P-loop containing nucleoside triphosphate hydrolases"/>
    <property type="match status" value="1"/>
</dbReference>
<organism evidence="6 7">
    <name type="scientific">Betta splendens</name>
    <name type="common">Siamese fighting fish</name>
    <dbReference type="NCBI Taxonomy" id="158456"/>
    <lineage>
        <taxon>Eukaryota</taxon>
        <taxon>Metazoa</taxon>
        <taxon>Chordata</taxon>
        <taxon>Craniata</taxon>
        <taxon>Vertebrata</taxon>
        <taxon>Euteleostomi</taxon>
        <taxon>Actinopterygii</taxon>
        <taxon>Neopterygii</taxon>
        <taxon>Teleostei</taxon>
        <taxon>Neoteleostei</taxon>
        <taxon>Acanthomorphata</taxon>
        <taxon>Anabantaria</taxon>
        <taxon>Anabantiformes</taxon>
        <taxon>Anabantoidei</taxon>
        <taxon>Osphronemidae</taxon>
        <taxon>Betta</taxon>
    </lineage>
</organism>
<dbReference type="FunFam" id="3.40.50.300:FF:000541">
    <property type="entry name" value="Immunity related GTPase M"/>
    <property type="match status" value="1"/>
</dbReference>